<reference evidence="7 8" key="1">
    <citation type="submission" date="2022-06" db="EMBL/GenBank/DDBJ databases">
        <title>Isolation of gut microbiota from human fecal samples.</title>
        <authorList>
            <person name="Pamer E.G."/>
            <person name="Barat B."/>
            <person name="Waligurski E."/>
            <person name="Medina S."/>
            <person name="Paddock L."/>
            <person name="Mostad J."/>
        </authorList>
    </citation>
    <scope>NUCLEOTIDE SEQUENCE [LARGE SCALE GENOMIC DNA]</scope>
    <source>
        <strain evidence="7 8">DFI.6.1</strain>
    </source>
</reference>
<keyword evidence="2" id="KW-1003">Cell membrane</keyword>
<protein>
    <submittedName>
        <fullName evidence="7">Oligosaccharide flippase family protein</fullName>
    </submittedName>
</protein>
<evidence type="ECO:0000313" key="8">
    <source>
        <dbReference type="Proteomes" id="UP001524435"/>
    </source>
</evidence>
<dbReference type="InterPro" id="IPR050833">
    <property type="entry name" value="Poly_Biosynth_Transport"/>
</dbReference>
<evidence type="ECO:0000256" key="3">
    <source>
        <dbReference type="ARBA" id="ARBA00022692"/>
    </source>
</evidence>
<dbReference type="Pfam" id="PF13440">
    <property type="entry name" value="Polysacc_synt_3"/>
    <property type="match status" value="1"/>
</dbReference>
<feature type="transmembrane region" description="Helical" evidence="6">
    <location>
        <begin position="392"/>
        <end position="414"/>
    </location>
</feature>
<feature type="transmembrane region" description="Helical" evidence="6">
    <location>
        <begin position="155"/>
        <end position="174"/>
    </location>
</feature>
<evidence type="ECO:0000256" key="6">
    <source>
        <dbReference type="SAM" id="Phobius"/>
    </source>
</evidence>
<feature type="transmembrane region" description="Helical" evidence="6">
    <location>
        <begin position="219"/>
        <end position="239"/>
    </location>
</feature>
<name>A0ABT1SIW4_9FIRM</name>
<comment type="subcellular location">
    <subcellularLocation>
        <location evidence="1">Cell membrane</location>
        <topology evidence="1">Multi-pass membrane protein</topology>
    </subcellularLocation>
</comment>
<comment type="caution">
    <text evidence="7">The sequence shown here is derived from an EMBL/GenBank/DDBJ whole genome shotgun (WGS) entry which is preliminary data.</text>
</comment>
<dbReference type="EMBL" id="JANGCH010000002">
    <property type="protein sequence ID" value="MCQ5121149.1"/>
    <property type="molecule type" value="Genomic_DNA"/>
</dbReference>
<keyword evidence="4 6" id="KW-1133">Transmembrane helix</keyword>
<evidence type="ECO:0000313" key="7">
    <source>
        <dbReference type="EMBL" id="MCQ5121149.1"/>
    </source>
</evidence>
<keyword evidence="3 6" id="KW-0812">Transmembrane</keyword>
<feature type="transmembrane region" description="Helical" evidence="6">
    <location>
        <begin position="91"/>
        <end position="111"/>
    </location>
</feature>
<sequence length="419" mass="46925">MIKENFIKLINTGFLHIFGSGFFNKIIAFLSSYILIKLLSKSQYGIYSYAQNIINLFMIVSGFGIGSGLLQIFCENSNDDKKINQYMKKGNIFGVSINFILALVIFVYSFFAENSFAGLKELLRVMMFIPLFDLCYELILAYYRGKSENKKYSYITTINSVLVLSLSVLGALLYDAIGLVIGRILSSLITIIISFVLFQFPYREILHSTFDCIDEWRAVLKLSFISMLNNSASIIMQNIDGLLLGLLLTDSNVVASYKVATYIPTGLAFLPQMLVIYIYPYFAAHRNEKAILREKYKNILIIFGAINLTITVVTILLSDIIIHIAFGKTYNDAIIPLNILMLAYFFNATFRNISGNLLASQRKLKANLLFGIIGIIINILADILLIPSLGGVGAALATFCVVFSVAMISTVYLFKVLKE</sequence>
<dbReference type="RefSeq" id="WP_256197380.1">
    <property type="nucleotide sequence ID" value="NZ_JANGCH010000002.1"/>
</dbReference>
<dbReference type="Proteomes" id="UP001524435">
    <property type="component" value="Unassembled WGS sequence"/>
</dbReference>
<dbReference type="PANTHER" id="PTHR30250">
    <property type="entry name" value="PST FAMILY PREDICTED COLANIC ACID TRANSPORTER"/>
    <property type="match status" value="1"/>
</dbReference>
<feature type="transmembrane region" description="Helical" evidence="6">
    <location>
        <begin position="300"/>
        <end position="327"/>
    </location>
</feature>
<feature type="transmembrane region" description="Helical" evidence="6">
    <location>
        <begin position="12"/>
        <end position="36"/>
    </location>
</feature>
<evidence type="ECO:0000256" key="2">
    <source>
        <dbReference type="ARBA" id="ARBA00022475"/>
    </source>
</evidence>
<keyword evidence="5 6" id="KW-0472">Membrane</keyword>
<organism evidence="7 8">
    <name type="scientific">Massilicoli timonensis</name>
    <dbReference type="NCBI Taxonomy" id="2015901"/>
    <lineage>
        <taxon>Bacteria</taxon>
        <taxon>Bacillati</taxon>
        <taxon>Bacillota</taxon>
        <taxon>Erysipelotrichia</taxon>
        <taxon>Erysipelotrichales</taxon>
        <taxon>Erysipelotrichaceae</taxon>
        <taxon>Massilicoli</taxon>
    </lineage>
</organism>
<feature type="transmembrane region" description="Helical" evidence="6">
    <location>
        <begin position="123"/>
        <end position="143"/>
    </location>
</feature>
<feature type="transmembrane region" description="Helical" evidence="6">
    <location>
        <begin position="259"/>
        <end position="279"/>
    </location>
</feature>
<feature type="transmembrane region" description="Helical" evidence="6">
    <location>
        <begin position="180"/>
        <end position="198"/>
    </location>
</feature>
<proteinExistence type="predicted"/>
<feature type="transmembrane region" description="Helical" evidence="6">
    <location>
        <begin position="333"/>
        <end position="354"/>
    </location>
</feature>
<evidence type="ECO:0000256" key="4">
    <source>
        <dbReference type="ARBA" id="ARBA00022989"/>
    </source>
</evidence>
<evidence type="ECO:0000256" key="5">
    <source>
        <dbReference type="ARBA" id="ARBA00023136"/>
    </source>
</evidence>
<feature type="transmembrane region" description="Helical" evidence="6">
    <location>
        <begin position="366"/>
        <end position="386"/>
    </location>
</feature>
<gene>
    <name evidence="7" type="ORF">NE663_02585</name>
</gene>
<feature type="transmembrane region" description="Helical" evidence="6">
    <location>
        <begin position="48"/>
        <end position="70"/>
    </location>
</feature>
<dbReference type="PANTHER" id="PTHR30250:SF11">
    <property type="entry name" value="O-ANTIGEN TRANSPORTER-RELATED"/>
    <property type="match status" value="1"/>
</dbReference>
<accession>A0ABT1SIW4</accession>
<keyword evidence="8" id="KW-1185">Reference proteome</keyword>
<evidence type="ECO:0000256" key="1">
    <source>
        <dbReference type="ARBA" id="ARBA00004651"/>
    </source>
</evidence>